<accession>A0A1P8UW47</accession>
<dbReference type="RefSeq" id="WP_076702186.1">
    <property type="nucleotide sequence ID" value="NZ_CP015093.1"/>
</dbReference>
<dbReference type="PANTHER" id="PTHR33362">
    <property type="entry name" value="SIALIC ACID TRAP TRANSPORTER PERMEASE PROTEIN SIAT-RELATED"/>
    <property type="match status" value="1"/>
</dbReference>
<feature type="transmembrane region" description="Helical" evidence="7">
    <location>
        <begin position="278"/>
        <end position="295"/>
    </location>
</feature>
<comment type="similarity">
    <text evidence="7">Belongs to the TRAP transporter large permease family.</text>
</comment>
<evidence type="ECO:0000256" key="4">
    <source>
        <dbReference type="ARBA" id="ARBA00022692"/>
    </source>
</evidence>
<dbReference type="OrthoDB" id="9790209at2"/>
<dbReference type="NCBIfam" id="TIGR00786">
    <property type="entry name" value="dctM"/>
    <property type="match status" value="1"/>
</dbReference>
<feature type="transmembrane region" description="Helical" evidence="7">
    <location>
        <begin position="315"/>
        <end position="344"/>
    </location>
</feature>
<sequence>MLATTLFLSMLMLLLMGVPIAFAVAGAALLAMVLLLPSMPLVLVPMSMFNGMDSFPMMAIPFFVLAGELMNRGGISMQLVRFSQSLVGHVRGGLGHTNVVANAIMSSISGSALANIAAVGRVMIPAMREEGYDRSFAASITIGASLLGPIIPPSITMVIFAVTANQSVGALFLAGILPGVIICTGMMGLVYVRSRRRRYGTITPFSLRRVGREFRRSFLALLMPVIILGGIFGGIMTPTEAAAVAAFYALVVSMLIYRSISLADIWQVALSTTKTTSFIMLVIGAARVFSDVMLSEGVPGQIAGAMLSLSENPVILLLLINLLLLIVGFVMDTTAAIIILVPVLMPVAIQLGIDPVSFGVLMSINLVIGMATPPVGVALFLGSEVSGLRVEQLAGPVALVILVHIATLLLVSFVPAVSLWLPEIFGY</sequence>
<dbReference type="AlphaFoldDB" id="A0A1P8UW47"/>
<feature type="transmembrane region" description="Helical" evidence="7">
    <location>
        <begin position="356"/>
        <end position="381"/>
    </location>
</feature>
<proteinExistence type="inferred from homology"/>
<comment type="subcellular location">
    <subcellularLocation>
        <location evidence="1 7">Cell inner membrane</location>
        <topology evidence="1 7">Multi-pass membrane protein</topology>
    </subcellularLocation>
</comment>
<comment type="function">
    <text evidence="7">Part of the tripartite ATP-independent periplasmic (TRAP) transport system.</text>
</comment>
<evidence type="ECO:0000256" key="2">
    <source>
        <dbReference type="ARBA" id="ARBA00022475"/>
    </source>
</evidence>
<keyword evidence="6 7" id="KW-0472">Membrane</keyword>
<dbReference type="KEGG" id="paby:Ga0080574_TMP3264"/>
<feature type="transmembrane region" description="Helical" evidence="7">
    <location>
        <begin position="218"/>
        <end position="235"/>
    </location>
</feature>
<evidence type="ECO:0000256" key="7">
    <source>
        <dbReference type="RuleBase" id="RU369079"/>
    </source>
</evidence>
<feature type="transmembrane region" description="Helical" evidence="7">
    <location>
        <begin position="6"/>
        <end position="36"/>
    </location>
</feature>
<evidence type="ECO:0000313" key="10">
    <source>
        <dbReference type="Proteomes" id="UP000187059"/>
    </source>
</evidence>
<dbReference type="Proteomes" id="UP000187059">
    <property type="component" value="Chromosome"/>
</dbReference>
<comment type="subunit">
    <text evidence="7">The complex comprises the extracytoplasmic solute receptor protein and the two transmembrane proteins.</text>
</comment>
<dbReference type="GO" id="GO:0022857">
    <property type="term" value="F:transmembrane transporter activity"/>
    <property type="evidence" value="ECO:0007669"/>
    <property type="project" value="UniProtKB-UniRule"/>
</dbReference>
<dbReference type="InterPro" id="IPR010656">
    <property type="entry name" value="DctM"/>
</dbReference>
<evidence type="ECO:0000256" key="6">
    <source>
        <dbReference type="ARBA" id="ARBA00023136"/>
    </source>
</evidence>
<name>A0A1P8UW47_9RHOB</name>
<organism evidence="9 10">
    <name type="scientific">Salipiger abyssi</name>
    <dbReference type="NCBI Taxonomy" id="1250539"/>
    <lineage>
        <taxon>Bacteria</taxon>
        <taxon>Pseudomonadati</taxon>
        <taxon>Pseudomonadota</taxon>
        <taxon>Alphaproteobacteria</taxon>
        <taxon>Rhodobacterales</taxon>
        <taxon>Roseobacteraceae</taxon>
        <taxon>Salipiger</taxon>
    </lineage>
</organism>
<reference evidence="9 10" key="1">
    <citation type="submission" date="2016-04" db="EMBL/GenBank/DDBJ databases">
        <title>Deep-sea bacteria in the southern Pacific.</title>
        <authorList>
            <person name="Tang K."/>
        </authorList>
    </citation>
    <scope>NUCLEOTIDE SEQUENCE [LARGE SCALE GENOMIC DNA]</scope>
    <source>
        <strain evidence="9 10">JLT2014</strain>
    </source>
</reference>
<dbReference type="Pfam" id="PF06808">
    <property type="entry name" value="DctM"/>
    <property type="match status" value="1"/>
</dbReference>
<dbReference type="GO" id="GO:0005886">
    <property type="term" value="C:plasma membrane"/>
    <property type="evidence" value="ECO:0007669"/>
    <property type="project" value="UniProtKB-SubCell"/>
</dbReference>
<dbReference type="InterPro" id="IPR004681">
    <property type="entry name" value="TRAP_DctM"/>
</dbReference>
<dbReference type="PIRSF" id="PIRSF006066">
    <property type="entry name" value="HI0050"/>
    <property type="match status" value="1"/>
</dbReference>
<keyword evidence="4 7" id="KW-0812">Transmembrane</keyword>
<gene>
    <name evidence="9" type="ORF">Ga0080574_TMP3264</name>
</gene>
<keyword evidence="3 7" id="KW-0997">Cell inner membrane</keyword>
<feature type="transmembrane region" description="Helical" evidence="7">
    <location>
        <begin position="393"/>
        <end position="421"/>
    </location>
</feature>
<comment type="caution">
    <text evidence="7">Lacks conserved residue(s) required for the propagation of feature annotation.</text>
</comment>
<feature type="transmembrane region" description="Helical" evidence="7">
    <location>
        <begin position="241"/>
        <end position="257"/>
    </location>
</feature>
<feature type="transmembrane region" description="Helical" evidence="7">
    <location>
        <begin position="136"/>
        <end position="162"/>
    </location>
</feature>
<keyword evidence="7" id="KW-0813">Transport</keyword>
<evidence type="ECO:0000256" key="5">
    <source>
        <dbReference type="ARBA" id="ARBA00022989"/>
    </source>
</evidence>
<protein>
    <recommendedName>
        <fullName evidence="7">TRAP transporter large permease protein</fullName>
    </recommendedName>
</protein>
<keyword evidence="10" id="KW-1185">Reference proteome</keyword>
<dbReference type="PANTHER" id="PTHR33362:SF3">
    <property type="entry name" value="SIALIC ACID TRAP TRANSPORTER PERMEASE PROTEIN SIAT"/>
    <property type="match status" value="1"/>
</dbReference>
<dbReference type="STRING" id="1250539.Ga0080574_TMP3264"/>
<keyword evidence="2" id="KW-1003">Cell membrane</keyword>
<feature type="domain" description="TRAP C4-dicarboxylate transport system permease DctM subunit" evidence="8">
    <location>
        <begin position="7"/>
        <end position="416"/>
    </location>
</feature>
<evidence type="ECO:0000256" key="1">
    <source>
        <dbReference type="ARBA" id="ARBA00004429"/>
    </source>
</evidence>
<feature type="transmembrane region" description="Helical" evidence="7">
    <location>
        <begin position="168"/>
        <end position="192"/>
    </location>
</feature>
<keyword evidence="5 7" id="KW-1133">Transmembrane helix</keyword>
<evidence type="ECO:0000313" key="9">
    <source>
        <dbReference type="EMBL" id="APZ53598.1"/>
    </source>
</evidence>
<evidence type="ECO:0000259" key="8">
    <source>
        <dbReference type="Pfam" id="PF06808"/>
    </source>
</evidence>
<dbReference type="EMBL" id="CP015093">
    <property type="protein sequence ID" value="APZ53598.1"/>
    <property type="molecule type" value="Genomic_DNA"/>
</dbReference>
<evidence type="ECO:0000256" key="3">
    <source>
        <dbReference type="ARBA" id="ARBA00022519"/>
    </source>
</evidence>
<feature type="transmembrane region" description="Helical" evidence="7">
    <location>
        <begin position="57"/>
        <end position="79"/>
    </location>
</feature>